<sequence length="104" mass="12044">MDDRRRTPLYLARASYRRRRLIDAQRLLPIFLFLLYLIPLLWGDEATNTPVGDGARGYVHVFSVWFGAIVIAGLITRALRREDRRHETDQTIDQTPAVDFENGS</sequence>
<evidence type="ECO:0000313" key="4">
    <source>
        <dbReference type="Proteomes" id="UP000269689"/>
    </source>
</evidence>
<evidence type="ECO:0000313" key="3">
    <source>
        <dbReference type="EMBL" id="RPE71820.1"/>
    </source>
</evidence>
<feature type="transmembrane region" description="Helical" evidence="2">
    <location>
        <begin position="21"/>
        <end position="42"/>
    </location>
</feature>
<gene>
    <name evidence="3" type="ORF">EDD53_0950</name>
</gene>
<keyword evidence="2" id="KW-0472">Membrane</keyword>
<keyword evidence="2" id="KW-1133">Transmembrane helix</keyword>
<accession>A0A3N4VD83</accession>
<evidence type="ECO:0000256" key="2">
    <source>
        <dbReference type="SAM" id="Phobius"/>
    </source>
</evidence>
<protein>
    <submittedName>
        <fullName evidence="3">Uncharacterized protein</fullName>
    </submittedName>
</protein>
<organism evidence="3 4">
    <name type="scientific">Pacificibacter maritimus</name>
    <dbReference type="NCBI Taxonomy" id="762213"/>
    <lineage>
        <taxon>Bacteria</taxon>
        <taxon>Pseudomonadati</taxon>
        <taxon>Pseudomonadota</taxon>
        <taxon>Alphaproteobacteria</taxon>
        <taxon>Rhodobacterales</taxon>
        <taxon>Roseobacteraceae</taxon>
        <taxon>Pacificibacter</taxon>
    </lineage>
</organism>
<reference evidence="3 4" key="1">
    <citation type="submission" date="2018-11" db="EMBL/GenBank/DDBJ databases">
        <title>Genomic Encyclopedia of Type Strains, Phase IV (KMG-IV): sequencing the most valuable type-strain genomes for metagenomic binning, comparative biology and taxonomic classification.</title>
        <authorList>
            <person name="Goeker M."/>
        </authorList>
    </citation>
    <scope>NUCLEOTIDE SEQUENCE [LARGE SCALE GENOMIC DNA]</scope>
    <source>
        <strain evidence="3 4">DSM 104731</strain>
    </source>
</reference>
<keyword evidence="4" id="KW-1185">Reference proteome</keyword>
<dbReference type="EMBL" id="RKQK01000001">
    <property type="protein sequence ID" value="RPE71820.1"/>
    <property type="molecule type" value="Genomic_DNA"/>
</dbReference>
<keyword evidence="2" id="KW-0812">Transmembrane</keyword>
<proteinExistence type="predicted"/>
<dbReference type="AlphaFoldDB" id="A0A3N4VD83"/>
<dbReference type="Proteomes" id="UP000269689">
    <property type="component" value="Unassembled WGS sequence"/>
</dbReference>
<comment type="caution">
    <text evidence="3">The sequence shown here is derived from an EMBL/GenBank/DDBJ whole genome shotgun (WGS) entry which is preliminary data.</text>
</comment>
<dbReference type="RefSeq" id="WP_211331582.1">
    <property type="nucleotide sequence ID" value="NZ_RKQK01000001.1"/>
</dbReference>
<name>A0A3N4VD83_9RHOB</name>
<evidence type="ECO:0000256" key="1">
    <source>
        <dbReference type="SAM" id="MobiDB-lite"/>
    </source>
</evidence>
<feature type="region of interest" description="Disordered" evidence="1">
    <location>
        <begin position="83"/>
        <end position="104"/>
    </location>
</feature>
<feature type="transmembrane region" description="Helical" evidence="2">
    <location>
        <begin position="57"/>
        <end position="76"/>
    </location>
</feature>